<sequence>MEIVIESAIESDIEAEIESAIEPEIDHVTAYDPDIERVELDIVATGAEIDVAFHATDISAVKGANSFEDPSISPALIEVTDLSATDFLKTLML</sequence>
<comment type="caution">
    <text evidence="1">The sequence shown here is derived from an EMBL/GenBank/DDBJ whole genome shotgun (WGS) entry which is preliminary data.</text>
</comment>
<evidence type="ECO:0000313" key="2">
    <source>
        <dbReference type="Proteomes" id="UP001165063"/>
    </source>
</evidence>
<name>A0A9W6Z8E0_AMBMO</name>
<proteinExistence type="predicted"/>
<protein>
    <submittedName>
        <fullName evidence="1">Unnamed protein product</fullName>
    </submittedName>
</protein>
<organism evidence="1 2">
    <name type="scientific">Ambrosiozyma monospora</name>
    <name type="common">Yeast</name>
    <name type="synonym">Endomycopsis monosporus</name>
    <dbReference type="NCBI Taxonomy" id="43982"/>
    <lineage>
        <taxon>Eukaryota</taxon>
        <taxon>Fungi</taxon>
        <taxon>Dikarya</taxon>
        <taxon>Ascomycota</taxon>
        <taxon>Saccharomycotina</taxon>
        <taxon>Pichiomycetes</taxon>
        <taxon>Pichiales</taxon>
        <taxon>Pichiaceae</taxon>
        <taxon>Ambrosiozyma</taxon>
    </lineage>
</organism>
<keyword evidence="2" id="KW-1185">Reference proteome</keyword>
<reference evidence="1" key="1">
    <citation type="submission" date="2023-04" db="EMBL/GenBank/DDBJ databases">
        <title>Ambrosiozyma monospora NBRC 1965.</title>
        <authorList>
            <person name="Ichikawa N."/>
            <person name="Sato H."/>
            <person name="Tonouchi N."/>
        </authorList>
    </citation>
    <scope>NUCLEOTIDE SEQUENCE</scope>
    <source>
        <strain evidence="1">NBRC 1965</strain>
    </source>
</reference>
<dbReference type="EMBL" id="BSXU01006746">
    <property type="protein sequence ID" value="GMG56077.1"/>
    <property type="molecule type" value="Genomic_DNA"/>
</dbReference>
<gene>
    <name evidence="1" type="ORF">Amon01_000814600</name>
</gene>
<evidence type="ECO:0000313" key="1">
    <source>
        <dbReference type="EMBL" id="GMG56077.1"/>
    </source>
</evidence>
<dbReference type="AlphaFoldDB" id="A0A9W6Z8E0"/>
<dbReference type="Proteomes" id="UP001165063">
    <property type="component" value="Unassembled WGS sequence"/>
</dbReference>
<accession>A0A9W6Z8E0</accession>